<accession>A0A1Q8QTH1</accession>
<evidence type="ECO:0000256" key="1">
    <source>
        <dbReference type="SAM" id="MobiDB-lite"/>
    </source>
</evidence>
<dbReference type="RefSeq" id="WP_282432764.1">
    <property type="nucleotide sequence ID" value="NZ_MLBF01000023.1"/>
</dbReference>
<dbReference type="AlphaFoldDB" id="A0A1Q8QTH1"/>
<comment type="caution">
    <text evidence="2">The sequence shown here is derived from an EMBL/GenBank/DDBJ whole genome shotgun (WGS) entry which is preliminary data.</text>
</comment>
<dbReference type="Proteomes" id="UP000186102">
    <property type="component" value="Unassembled WGS sequence"/>
</dbReference>
<dbReference type="EMBL" id="MLBF01000023">
    <property type="protein sequence ID" value="OLN30663.1"/>
    <property type="molecule type" value="Genomic_DNA"/>
</dbReference>
<keyword evidence="3" id="KW-1185">Reference proteome</keyword>
<reference evidence="2 3" key="1">
    <citation type="submission" date="2016-09" db="EMBL/GenBank/DDBJ databases">
        <title>Complete genome of Desulfosporosinus sp. OL.</title>
        <authorList>
            <person name="Mardanov A."/>
            <person name="Beletsky A."/>
            <person name="Panova A."/>
            <person name="Karnachuk O."/>
            <person name="Ravin N."/>
        </authorList>
    </citation>
    <scope>NUCLEOTIDE SEQUENCE [LARGE SCALE GENOMIC DNA]</scope>
    <source>
        <strain evidence="2 3">OL</strain>
    </source>
</reference>
<feature type="region of interest" description="Disordered" evidence="1">
    <location>
        <begin position="1"/>
        <end position="31"/>
    </location>
</feature>
<protein>
    <submittedName>
        <fullName evidence="2">Uncharacterized protein</fullName>
    </submittedName>
</protein>
<dbReference type="STRING" id="1888891.DSOL_3005"/>
<gene>
    <name evidence="2" type="ORF">DSOL_3005</name>
</gene>
<evidence type="ECO:0000313" key="2">
    <source>
        <dbReference type="EMBL" id="OLN30663.1"/>
    </source>
</evidence>
<evidence type="ECO:0000313" key="3">
    <source>
        <dbReference type="Proteomes" id="UP000186102"/>
    </source>
</evidence>
<name>A0A1Q8QTH1_9FIRM</name>
<organism evidence="2 3">
    <name type="scientific">Desulfosporosinus metallidurans</name>
    <dbReference type="NCBI Taxonomy" id="1888891"/>
    <lineage>
        <taxon>Bacteria</taxon>
        <taxon>Bacillati</taxon>
        <taxon>Bacillota</taxon>
        <taxon>Clostridia</taxon>
        <taxon>Eubacteriales</taxon>
        <taxon>Desulfitobacteriaceae</taxon>
        <taxon>Desulfosporosinus</taxon>
    </lineage>
</organism>
<sequence length="43" mass="5103">MQKPQPKYQQKKEPLPSKLNTASLKPSAHRRVAFFRRCGKRKH</sequence>
<proteinExistence type="predicted"/>